<comment type="caution">
    <text evidence="2">The sequence shown here is derived from an EMBL/GenBank/DDBJ whole genome shotgun (WGS) entry which is preliminary data.</text>
</comment>
<dbReference type="PANTHER" id="PTHR46623:SF10">
    <property type="entry name" value="CARBOXYMETHYLENEBUTENOLIDASE HOMOLOG"/>
    <property type="match status" value="1"/>
</dbReference>
<dbReference type="Pfam" id="PF01738">
    <property type="entry name" value="DLH"/>
    <property type="match status" value="1"/>
</dbReference>
<reference evidence="2 3" key="1">
    <citation type="submission" date="2020-08" db="EMBL/GenBank/DDBJ databases">
        <title>Genomic Encyclopedia of Type Strains, Phase IV (KMG-IV): sequencing the most valuable type-strain genomes for metagenomic binning, comparative biology and taxonomic classification.</title>
        <authorList>
            <person name="Goeker M."/>
        </authorList>
    </citation>
    <scope>NUCLEOTIDE SEQUENCE [LARGE SCALE GENOMIC DNA]</scope>
    <source>
        <strain evidence="2 3">DSM 100044</strain>
    </source>
</reference>
<organism evidence="2 3">
    <name type="scientific">Sphingomonas aerophila</name>
    <dbReference type="NCBI Taxonomy" id="1344948"/>
    <lineage>
        <taxon>Bacteria</taxon>
        <taxon>Pseudomonadati</taxon>
        <taxon>Pseudomonadota</taxon>
        <taxon>Alphaproteobacteria</taxon>
        <taxon>Sphingomonadales</taxon>
        <taxon>Sphingomonadaceae</taxon>
        <taxon>Sphingomonas</taxon>
    </lineage>
</organism>
<dbReference type="EMBL" id="JACIJK010000009">
    <property type="protein sequence ID" value="MBB5716141.1"/>
    <property type="molecule type" value="Genomic_DNA"/>
</dbReference>
<dbReference type="Gene3D" id="3.40.50.1820">
    <property type="entry name" value="alpha/beta hydrolase"/>
    <property type="match status" value="1"/>
</dbReference>
<dbReference type="InterPro" id="IPR006311">
    <property type="entry name" value="TAT_signal"/>
</dbReference>
<dbReference type="EC" id="3.1.1.45" evidence="2"/>
<evidence type="ECO:0000259" key="1">
    <source>
        <dbReference type="Pfam" id="PF01738"/>
    </source>
</evidence>
<accession>A0A7W9BFY5</accession>
<evidence type="ECO:0000313" key="2">
    <source>
        <dbReference type="EMBL" id="MBB5716141.1"/>
    </source>
</evidence>
<dbReference type="Proteomes" id="UP000546200">
    <property type="component" value="Unassembled WGS sequence"/>
</dbReference>
<dbReference type="InterPro" id="IPR002925">
    <property type="entry name" value="Dienelactn_hydro"/>
</dbReference>
<proteinExistence type="predicted"/>
<dbReference type="GO" id="GO:0008806">
    <property type="term" value="F:carboxymethylenebutenolidase activity"/>
    <property type="evidence" value="ECO:0007669"/>
    <property type="project" value="UniProtKB-EC"/>
</dbReference>
<dbReference type="SUPFAM" id="SSF53474">
    <property type="entry name" value="alpha/beta-Hydrolases"/>
    <property type="match status" value="1"/>
</dbReference>
<dbReference type="RefSeq" id="WP_184059140.1">
    <property type="nucleotide sequence ID" value="NZ_JACIJK010000009.1"/>
</dbReference>
<dbReference type="InterPro" id="IPR051049">
    <property type="entry name" value="Dienelactone_hydrolase-like"/>
</dbReference>
<feature type="domain" description="Dienelactone hydrolase" evidence="1">
    <location>
        <begin position="56"/>
        <end position="283"/>
    </location>
</feature>
<name>A0A7W9BFY5_9SPHN</name>
<dbReference type="PANTHER" id="PTHR46623">
    <property type="entry name" value="CARBOXYMETHYLENEBUTENOLIDASE-RELATED"/>
    <property type="match status" value="1"/>
</dbReference>
<gene>
    <name evidence="2" type="ORF">FHS94_003001</name>
</gene>
<protein>
    <submittedName>
        <fullName evidence="2">Carboxymethylenebutenolidase</fullName>
        <ecNumber evidence="2">3.1.1.45</ecNumber>
    </submittedName>
</protein>
<dbReference type="InterPro" id="IPR029058">
    <property type="entry name" value="AB_hydrolase_fold"/>
</dbReference>
<keyword evidence="3" id="KW-1185">Reference proteome</keyword>
<sequence>MCDELTADDNDRFLSRRDFGAVTGAVGLAMMLPAPANARTIAGRDVVIETPDGHCDAYFVAPSGVRSPAVLVWPDIMGLRPAFRKMADRLAQSGYAVLTVNQFYRSTKAPFLAAGESFDQPAVRERIGPWREELTPAATTRDAAAFLTWIDKQREVDPRRGIGSTGYCMGGPMTFRTAAANPTRVRAIGAFHPAGLVTDTPDSPHLLVPRMRAAALVAIAANDDARSPNDKTALRSAFASAKRPAEIEVYAGTMHGWCPPDSRVYNRAEAERAWARQLATLQRL</sequence>
<dbReference type="AlphaFoldDB" id="A0A7W9BFY5"/>
<dbReference type="PROSITE" id="PS51318">
    <property type="entry name" value="TAT"/>
    <property type="match status" value="1"/>
</dbReference>
<keyword evidence="2" id="KW-0378">Hydrolase</keyword>
<evidence type="ECO:0000313" key="3">
    <source>
        <dbReference type="Proteomes" id="UP000546200"/>
    </source>
</evidence>